<dbReference type="EMBL" id="JARYGZ010000004">
    <property type="protein sequence ID" value="MDH7640759.1"/>
    <property type="molecule type" value="Genomic_DNA"/>
</dbReference>
<name>A0ABT6N6K3_9SPHN</name>
<evidence type="ECO:0008006" key="4">
    <source>
        <dbReference type="Google" id="ProtNLM"/>
    </source>
</evidence>
<comment type="caution">
    <text evidence="2">The sequence shown here is derived from an EMBL/GenBank/DDBJ whole genome shotgun (WGS) entry which is preliminary data.</text>
</comment>
<evidence type="ECO:0000256" key="1">
    <source>
        <dbReference type="SAM" id="Phobius"/>
    </source>
</evidence>
<keyword evidence="1" id="KW-0472">Membrane</keyword>
<keyword evidence="1" id="KW-1133">Transmembrane helix</keyword>
<keyword evidence="1" id="KW-0812">Transmembrane</keyword>
<dbReference type="RefSeq" id="WP_281046112.1">
    <property type="nucleotide sequence ID" value="NZ_JARYGZ010000004.1"/>
</dbReference>
<accession>A0ABT6N6K3</accession>
<proteinExistence type="predicted"/>
<keyword evidence="3" id="KW-1185">Reference proteome</keyword>
<gene>
    <name evidence="2" type="ORF">QGN17_18645</name>
</gene>
<sequence length="84" mass="8958">MADPRGLILAAIGAAWLALSVRALRHRAWRDGVPAAELIVAKVIGEEPSARTKWDRWLALFHVCAGSAFGSLLIFGGLMATFAA</sequence>
<evidence type="ECO:0000313" key="3">
    <source>
        <dbReference type="Proteomes" id="UP001160625"/>
    </source>
</evidence>
<dbReference type="Proteomes" id="UP001160625">
    <property type="component" value="Unassembled WGS sequence"/>
</dbReference>
<evidence type="ECO:0000313" key="2">
    <source>
        <dbReference type="EMBL" id="MDH7640759.1"/>
    </source>
</evidence>
<organism evidence="2 3">
    <name type="scientific">Sphingomonas oryzagri</name>
    <dbReference type="NCBI Taxonomy" id="3042314"/>
    <lineage>
        <taxon>Bacteria</taxon>
        <taxon>Pseudomonadati</taxon>
        <taxon>Pseudomonadota</taxon>
        <taxon>Alphaproteobacteria</taxon>
        <taxon>Sphingomonadales</taxon>
        <taxon>Sphingomonadaceae</taxon>
        <taxon>Sphingomonas</taxon>
    </lineage>
</organism>
<protein>
    <recommendedName>
        <fullName evidence="4">DUF2938 domain-containing protein</fullName>
    </recommendedName>
</protein>
<feature type="transmembrane region" description="Helical" evidence="1">
    <location>
        <begin position="57"/>
        <end position="83"/>
    </location>
</feature>
<reference evidence="2" key="1">
    <citation type="submission" date="2023-04" db="EMBL/GenBank/DDBJ databases">
        <title>Sphingomonas sp. MAHUQ-71 isolated from rice field.</title>
        <authorList>
            <person name="Huq M.A."/>
        </authorList>
    </citation>
    <scope>NUCLEOTIDE SEQUENCE</scope>
    <source>
        <strain evidence="2">MAHUQ-71</strain>
    </source>
</reference>